<comment type="pathway">
    <text evidence="2">Secondary metabolite biosynthesis; terpenoid biosynthesis.</text>
</comment>
<dbReference type="InterPro" id="IPR008930">
    <property type="entry name" value="Terpenoid_cyclase/PrenylTrfase"/>
</dbReference>
<comment type="caution">
    <text evidence="8">The sequence shown here is derived from an EMBL/GenBank/DDBJ whole genome shotgun (WGS) entry which is preliminary data.</text>
</comment>
<reference evidence="8" key="1">
    <citation type="submission" date="2019-10" db="EMBL/GenBank/DDBJ databases">
        <authorList>
            <person name="Zhang R."/>
            <person name="Pan Y."/>
            <person name="Wang J."/>
            <person name="Ma R."/>
            <person name="Yu S."/>
        </authorList>
    </citation>
    <scope>NUCLEOTIDE SEQUENCE</scope>
    <source>
        <strain evidence="8">LA-IB0</strain>
        <tissue evidence="8">Leaf</tissue>
    </source>
</reference>
<evidence type="ECO:0000256" key="2">
    <source>
        <dbReference type="ARBA" id="ARBA00004721"/>
    </source>
</evidence>
<dbReference type="SUPFAM" id="SSF48576">
    <property type="entry name" value="Terpenoid synthases"/>
    <property type="match status" value="1"/>
</dbReference>
<keyword evidence="4" id="KW-0460">Magnesium</keyword>
<dbReference type="InterPro" id="IPR001906">
    <property type="entry name" value="Terpene_synth_N"/>
</dbReference>
<evidence type="ECO:0000259" key="6">
    <source>
        <dbReference type="Pfam" id="PF01397"/>
    </source>
</evidence>
<comment type="cofactor">
    <cofactor evidence="1">
        <name>Mg(2+)</name>
        <dbReference type="ChEBI" id="CHEBI:18420"/>
    </cofactor>
</comment>
<dbReference type="Gene3D" id="1.50.10.130">
    <property type="entry name" value="Terpene synthase, N-terminal domain"/>
    <property type="match status" value="1"/>
</dbReference>
<evidence type="ECO:0000259" key="7">
    <source>
        <dbReference type="Pfam" id="PF03936"/>
    </source>
</evidence>
<dbReference type="GO" id="GO:0016114">
    <property type="term" value="P:terpenoid biosynthetic process"/>
    <property type="evidence" value="ECO:0007669"/>
    <property type="project" value="InterPro"/>
</dbReference>
<dbReference type="PANTHER" id="PTHR31225:SF253">
    <property type="entry name" value="SESQUITERPENE SYNTHASE 31"/>
    <property type="match status" value="1"/>
</dbReference>
<dbReference type="InterPro" id="IPR036965">
    <property type="entry name" value="Terpene_synth_N_sf"/>
</dbReference>
<keyword evidence="3" id="KW-0479">Metal-binding</keyword>
<dbReference type="Pfam" id="PF01397">
    <property type="entry name" value="Terpene_synth"/>
    <property type="match status" value="1"/>
</dbReference>
<evidence type="ECO:0000256" key="1">
    <source>
        <dbReference type="ARBA" id="ARBA00001946"/>
    </source>
</evidence>
<dbReference type="GO" id="GO:0010333">
    <property type="term" value="F:terpene synthase activity"/>
    <property type="evidence" value="ECO:0007669"/>
    <property type="project" value="InterPro"/>
</dbReference>
<evidence type="ECO:0000313" key="8">
    <source>
        <dbReference type="EMBL" id="KAG8371177.1"/>
    </source>
</evidence>
<proteinExistence type="predicted"/>
<gene>
    <name evidence="8" type="ORF">BUALT_Bualt13G0059900</name>
</gene>
<feature type="domain" description="Terpene synthase N-terminal" evidence="6">
    <location>
        <begin position="85"/>
        <end position="242"/>
    </location>
</feature>
<keyword evidence="9" id="KW-1185">Reference proteome</keyword>
<dbReference type="EMBL" id="WHWC01000013">
    <property type="protein sequence ID" value="KAG8371177.1"/>
    <property type="molecule type" value="Genomic_DNA"/>
</dbReference>
<accession>A0AAV6WU84</accession>
<dbReference type="Proteomes" id="UP000826271">
    <property type="component" value="Unassembled WGS sequence"/>
</dbReference>
<evidence type="ECO:0000256" key="4">
    <source>
        <dbReference type="ARBA" id="ARBA00022842"/>
    </source>
</evidence>
<dbReference type="AlphaFoldDB" id="A0AAV6WU84"/>
<evidence type="ECO:0000256" key="3">
    <source>
        <dbReference type="ARBA" id="ARBA00022723"/>
    </source>
</evidence>
<dbReference type="Pfam" id="PF03936">
    <property type="entry name" value="Terpene_synth_C"/>
    <property type="match status" value="1"/>
</dbReference>
<feature type="domain" description="Terpene synthase metal-binding" evidence="7">
    <location>
        <begin position="299"/>
        <end position="371"/>
    </location>
</feature>
<dbReference type="Gene3D" id="1.10.600.10">
    <property type="entry name" value="Farnesyl Diphosphate Synthase"/>
    <property type="match status" value="1"/>
</dbReference>
<evidence type="ECO:0000256" key="5">
    <source>
        <dbReference type="ARBA" id="ARBA00023239"/>
    </source>
</evidence>
<dbReference type="InterPro" id="IPR050148">
    <property type="entry name" value="Terpene_synthase-like"/>
</dbReference>
<dbReference type="PANTHER" id="PTHR31225">
    <property type="entry name" value="OS04G0344100 PROTEIN-RELATED"/>
    <property type="match status" value="1"/>
</dbReference>
<keyword evidence="5" id="KW-0456">Lyase</keyword>
<evidence type="ECO:0000313" key="9">
    <source>
        <dbReference type="Proteomes" id="UP000826271"/>
    </source>
</evidence>
<sequence length="373" mass="43661">MAAHVSVFQVHGGSLWTDIKHKPRRCIFPRKLKHKQRMSCRGLSLRIMAAATGLDGPEDTSLRPVKDHRPSLWANISFSFDNQVHIERCAEDVEALKEEVRSMVMAIDSKPKDKMILIDTLERLGVAYHFEQEIEDQIEQIFKFHVEDDNDLFTTALHFRLFRQHGYDVPSSIFNNFKDKDNKFKKTLIGDIEGLLSLYEASYLRYANEDILEEALIFTTQYLDEARSKLDSYLQEKVTHALKQPIHRGVTIVEARYYISIYEKKESKNEVLLRLAKLNFKLLQNLYQKELDDLLKWWKEVNLTSKLPYLRDSMVESYFWGLAIHFEPQYSSSRLAVAKAILFTVVVNDTYDSYATFEEIQLFVDTLQRYAPL</sequence>
<dbReference type="SUPFAM" id="SSF48239">
    <property type="entry name" value="Terpenoid cyclases/Protein prenyltransferases"/>
    <property type="match status" value="1"/>
</dbReference>
<dbReference type="InterPro" id="IPR008949">
    <property type="entry name" value="Isoprenoid_synthase_dom_sf"/>
</dbReference>
<dbReference type="FunFam" id="1.50.10.130:FF:000001">
    <property type="entry name" value="Isoprene synthase, chloroplastic"/>
    <property type="match status" value="1"/>
</dbReference>
<organism evidence="8 9">
    <name type="scientific">Buddleja alternifolia</name>
    <dbReference type="NCBI Taxonomy" id="168488"/>
    <lineage>
        <taxon>Eukaryota</taxon>
        <taxon>Viridiplantae</taxon>
        <taxon>Streptophyta</taxon>
        <taxon>Embryophyta</taxon>
        <taxon>Tracheophyta</taxon>
        <taxon>Spermatophyta</taxon>
        <taxon>Magnoliopsida</taxon>
        <taxon>eudicotyledons</taxon>
        <taxon>Gunneridae</taxon>
        <taxon>Pentapetalae</taxon>
        <taxon>asterids</taxon>
        <taxon>lamiids</taxon>
        <taxon>Lamiales</taxon>
        <taxon>Scrophulariaceae</taxon>
        <taxon>Buddlejeae</taxon>
        <taxon>Buddleja</taxon>
    </lineage>
</organism>
<name>A0AAV6WU84_9LAMI</name>
<dbReference type="InterPro" id="IPR005630">
    <property type="entry name" value="Terpene_synthase_metal-bd"/>
</dbReference>
<protein>
    <submittedName>
        <fullName evidence="8">Uncharacterized protein</fullName>
    </submittedName>
</protein>
<dbReference type="GO" id="GO:0000287">
    <property type="term" value="F:magnesium ion binding"/>
    <property type="evidence" value="ECO:0007669"/>
    <property type="project" value="InterPro"/>
</dbReference>